<dbReference type="InterPro" id="IPR008250">
    <property type="entry name" value="ATPase_P-typ_transduc_dom_A_sf"/>
</dbReference>
<keyword evidence="5" id="KW-1278">Translocase</keyword>
<dbReference type="PANTHER" id="PTHR48085:SF5">
    <property type="entry name" value="CADMIUM_ZINC-TRANSPORTING ATPASE HMA4-RELATED"/>
    <property type="match status" value="1"/>
</dbReference>
<dbReference type="InterPro" id="IPR018303">
    <property type="entry name" value="ATPase_P-typ_P_site"/>
</dbReference>
<evidence type="ECO:0000256" key="1">
    <source>
        <dbReference type="ARBA" id="ARBA00004651"/>
    </source>
</evidence>
<keyword evidence="7 8" id="KW-0472">Membrane</keyword>
<evidence type="ECO:0000313" key="12">
    <source>
        <dbReference type="Proteomes" id="UP000273159"/>
    </source>
</evidence>
<dbReference type="GO" id="GO:0019829">
    <property type="term" value="F:ATPase-coupled monoatomic cation transmembrane transporter activity"/>
    <property type="evidence" value="ECO:0007669"/>
    <property type="project" value="InterPro"/>
</dbReference>
<evidence type="ECO:0000256" key="8">
    <source>
        <dbReference type="RuleBase" id="RU362081"/>
    </source>
</evidence>
<feature type="domain" description="P-type ATPase A" evidence="10">
    <location>
        <begin position="152"/>
        <end position="251"/>
    </location>
</feature>
<dbReference type="SUPFAM" id="SSF81665">
    <property type="entry name" value="Calcium ATPase, transmembrane domain M"/>
    <property type="match status" value="1"/>
</dbReference>
<evidence type="ECO:0000256" key="5">
    <source>
        <dbReference type="ARBA" id="ARBA00022967"/>
    </source>
</evidence>
<dbReference type="NCBIfam" id="TIGR01494">
    <property type="entry name" value="ATPase_P-type"/>
    <property type="match status" value="2"/>
</dbReference>
<dbReference type="PRINTS" id="PR00120">
    <property type="entry name" value="HATPASE"/>
</dbReference>
<keyword evidence="11" id="KW-0378">Hydrolase</keyword>
<gene>
    <name evidence="11" type="primary">cadA</name>
    <name evidence="11" type="ORF">D7Z96_09895</name>
</gene>
<feature type="transmembrane region" description="Helical" evidence="8">
    <location>
        <begin position="44"/>
        <end position="66"/>
    </location>
</feature>
<keyword evidence="4 8" id="KW-0479">Metal-binding</keyword>
<feature type="transmembrane region" description="Helical" evidence="8">
    <location>
        <begin position="292"/>
        <end position="314"/>
    </location>
</feature>
<dbReference type="SFLD" id="SFLDF00027">
    <property type="entry name" value="p-type_atpase"/>
    <property type="match status" value="1"/>
</dbReference>
<organism evidence="11 12">
    <name type="scientific">Pseudarthrobacter phenanthrenivorans</name>
    <name type="common">Arthrobacter phenanthrenivorans</name>
    <dbReference type="NCBI Taxonomy" id="361575"/>
    <lineage>
        <taxon>Bacteria</taxon>
        <taxon>Bacillati</taxon>
        <taxon>Actinomycetota</taxon>
        <taxon>Actinomycetes</taxon>
        <taxon>Micrococcales</taxon>
        <taxon>Micrococcaceae</taxon>
        <taxon>Pseudarthrobacter</taxon>
    </lineage>
</organism>
<evidence type="ECO:0000256" key="7">
    <source>
        <dbReference type="ARBA" id="ARBA00023136"/>
    </source>
</evidence>
<dbReference type="EC" id="3.6.3.3" evidence="11"/>
<reference evidence="11 12" key="1">
    <citation type="submission" date="2018-10" db="EMBL/GenBank/DDBJ databases">
        <title>Genome-guide identification and characterization of bacteria that degrade polycyclic aromatic hydrocarbons and resist hexavalent chromium simultaneously.</title>
        <authorList>
            <person name="Feng H."/>
        </authorList>
    </citation>
    <scope>NUCLEOTIDE SEQUENCE [LARGE SCALE GENOMIC DNA]</scope>
    <source>
        <strain evidence="11 12">J015</strain>
    </source>
</reference>
<evidence type="ECO:0000313" key="11">
    <source>
        <dbReference type="EMBL" id="RKO24171.1"/>
    </source>
</evidence>
<sequence length="676" mass="69726">MIPRGRALPEERPAAAGPDIRGPDTGPDTSAQTFPGRAVKFVRLYPLVALTCLVLVLTGLLLQFGLEEPVRLGASAYAAIVAAVRAVAMFRSLREGRWGIDVLALMAIASTVWVGEYLAALVVILMLSGGEALESFAQGRAARELRSLLDRAPRFAHREAAGSLDEIPVGEVATGDVLVVRPSELVPVDGELLSDSASLDESSLTGESLPVERVRGEQLLSGSVNGESAIRMRATATAADSQYSRIIALVEEASNSRAPVVRLADRYAVPFTALAIAMAGTAWFLSGDPVRFAQVLVVATPCPLLIAAPVAFLAGTSQAAHKGIIIKNTRTLEQLAKARTAVFDKTGTLTSGRPVLQSVLTAQEQGAGNGGTVSADRILQLAASAEQYSSHVLAASVIEAAAARNLELLPVAEAAEHATHGVEAVCGGERVVVGKARLVGASATDFREAELQSGQLAVYVAVNGVYAGALIMKDPLRADAGETLARLHSLGVRHTLLLTGDAAGTAAHIAREAGIRNVQADCLPEDKVNAVAAVRERPVLMVGDGVNDAPVLAAADVGIAMGAKGATAASESADVVVMLDDLSKVAVAVGIGKRTVAVALVSIWTGIGLSVGLMAVAMTGYIPAVTGALLQELVDLATILNGLRALRGADIPRADVTAVDIPRAGITDAGKAQRPA</sequence>
<proteinExistence type="inferred from homology"/>
<comment type="caution">
    <text evidence="11">The sequence shown here is derived from an EMBL/GenBank/DDBJ whole genome shotgun (WGS) entry which is preliminary data.</text>
</comment>
<dbReference type="InterPro" id="IPR051014">
    <property type="entry name" value="Cation_Transport_ATPase_IB"/>
</dbReference>
<dbReference type="Pfam" id="PF00122">
    <property type="entry name" value="E1-E2_ATPase"/>
    <property type="match status" value="1"/>
</dbReference>
<dbReference type="SUPFAM" id="SSF56784">
    <property type="entry name" value="HAD-like"/>
    <property type="match status" value="1"/>
</dbReference>
<dbReference type="GO" id="GO:0046872">
    <property type="term" value="F:metal ion binding"/>
    <property type="evidence" value="ECO:0007669"/>
    <property type="project" value="UniProtKB-KW"/>
</dbReference>
<dbReference type="GO" id="GO:0005524">
    <property type="term" value="F:ATP binding"/>
    <property type="evidence" value="ECO:0007669"/>
    <property type="project" value="UniProtKB-UniRule"/>
</dbReference>
<dbReference type="GO" id="GO:0005886">
    <property type="term" value="C:plasma membrane"/>
    <property type="evidence" value="ECO:0007669"/>
    <property type="project" value="UniProtKB-SubCell"/>
</dbReference>
<dbReference type="EMBL" id="RBNH01000007">
    <property type="protein sequence ID" value="RKO24171.1"/>
    <property type="molecule type" value="Genomic_DNA"/>
</dbReference>
<feature type="transmembrane region" description="Helical" evidence="8">
    <location>
        <begin position="267"/>
        <end position="285"/>
    </location>
</feature>
<dbReference type="PANTHER" id="PTHR48085">
    <property type="entry name" value="CADMIUM/ZINC-TRANSPORTING ATPASE HMA2-RELATED"/>
    <property type="match status" value="1"/>
</dbReference>
<dbReference type="GO" id="GO:0015086">
    <property type="term" value="F:cadmium ion transmembrane transporter activity"/>
    <property type="evidence" value="ECO:0007669"/>
    <property type="project" value="TreeGrafter"/>
</dbReference>
<feature type="region of interest" description="Disordered" evidence="9">
    <location>
        <begin position="1"/>
        <end position="31"/>
    </location>
</feature>
<dbReference type="InterPro" id="IPR027256">
    <property type="entry name" value="P-typ_ATPase_IB"/>
</dbReference>
<dbReference type="SUPFAM" id="SSF81653">
    <property type="entry name" value="Calcium ATPase, transduction domain A"/>
    <property type="match status" value="1"/>
</dbReference>
<name>A0A3B0FRF3_PSEPS</name>
<dbReference type="NCBIfam" id="TIGR01525">
    <property type="entry name" value="ATPase-IB_hvy"/>
    <property type="match status" value="1"/>
</dbReference>
<reference evidence="12" key="2">
    <citation type="submission" date="2018-10" db="EMBL/GenBank/DDBJ databases">
        <authorList>
            <person name="Wang Y."/>
            <person name="Wang J."/>
            <person name="Yang X."/>
            <person name="Wang Z."/>
            <person name="Huang Y."/>
        </authorList>
    </citation>
    <scope>NUCLEOTIDE SEQUENCE [LARGE SCALE GENOMIC DNA]</scope>
    <source>
        <strain evidence="12">J015</strain>
    </source>
</reference>
<dbReference type="Gene3D" id="3.40.1110.10">
    <property type="entry name" value="Calcium-transporting ATPase, cytoplasmic domain N"/>
    <property type="match status" value="1"/>
</dbReference>
<keyword evidence="8" id="KW-0067">ATP-binding</keyword>
<feature type="transmembrane region" description="Helical" evidence="8">
    <location>
        <begin position="72"/>
        <end position="90"/>
    </location>
</feature>
<keyword evidence="8" id="KW-0547">Nucleotide-binding</keyword>
<dbReference type="Gene3D" id="3.40.50.1000">
    <property type="entry name" value="HAD superfamily/HAD-like"/>
    <property type="match status" value="1"/>
</dbReference>
<evidence type="ECO:0000256" key="9">
    <source>
        <dbReference type="SAM" id="MobiDB-lite"/>
    </source>
</evidence>
<dbReference type="InterPro" id="IPR059000">
    <property type="entry name" value="ATPase_P-type_domA"/>
</dbReference>
<protein>
    <submittedName>
        <fullName evidence="11">Cadmium-translocating P-type ATPase</fullName>
        <ecNumber evidence="11">3.6.3.3</ecNumber>
    </submittedName>
</protein>
<keyword evidence="8" id="KW-1003">Cell membrane</keyword>
<dbReference type="SFLD" id="SFLDS00003">
    <property type="entry name" value="Haloacid_Dehalogenase"/>
    <property type="match status" value="1"/>
</dbReference>
<dbReference type="PROSITE" id="PS00154">
    <property type="entry name" value="ATPASE_E1_E2"/>
    <property type="match status" value="1"/>
</dbReference>
<dbReference type="InterPro" id="IPR001757">
    <property type="entry name" value="P_typ_ATPase"/>
</dbReference>
<evidence type="ECO:0000256" key="3">
    <source>
        <dbReference type="ARBA" id="ARBA00022692"/>
    </source>
</evidence>
<dbReference type="InterPro" id="IPR036412">
    <property type="entry name" value="HAD-like_sf"/>
</dbReference>
<dbReference type="NCBIfam" id="TIGR01512">
    <property type="entry name" value="ATPase-IB2_Cd"/>
    <property type="match status" value="1"/>
</dbReference>
<dbReference type="PRINTS" id="PR00119">
    <property type="entry name" value="CATATPASE"/>
</dbReference>
<dbReference type="RefSeq" id="WP_120692373.1">
    <property type="nucleotide sequence ID" value="NZ_RBNH01000007.1"/>
</dbReference>
<dbReference type="GO" id="GO:0016887">
    <property type="term" value="F:ATP hydrolysis activity"/>
    <property type="evidence" value="ECO:0007669"/>
    <property type="project" value="InterPro"/>
</dbReference>
<dbReference type="InterPro" id="IPR023298">
    <property type="entry name" value="ATPase_P-typ_TM_dom_sf"/>
</dbReference>
<dbReference type="Proteomes" id="UP000273159">
    <property type="component" value="Unassembled WGS sequence"/>
</dbReference>
<dbReference type="SFLD" id="SFLDG00002">
    <property type="entry name" value="C1.7:_P-type_atpase_like"/>
    <property type="match status" value="1"/>
</dbReference>
<dbReference type="InterPro" id="IPR023299">
    <property type="entry name" value="ATPase_P-typ_cyto_dom_N"/>
</dbReference>
<evidence type="ECO:0000259" key="10">
    <source>
        <dbReference type="Pfam" id="PF00122"/>
    </source>
</evidence>
<evidence type="ECO:0000256" key="4">
    <source>
        <dbReference type="ARBA" id="ARBA00022723"/>
    </source>
</evidence>
<accession>A0A3B0FRF3</accession>
<comment type="similarity">
    <text evidence="2 8">Belongs to the cation transport ATPase (P-type) (TC 3.A.3) family. Type IB subfamily.</text>
</comment>
<dbReference type="Gene3D" id="2.70.150.10">
    <property type="entry name" value="Calcium-transporting ATPase, cytoplasmic transduction domain A"/>
    <property type="match status" value="1"/>
</dbReference>
<dbReference type="Pfam" id="PF00702">
    <property type="entry name" value="Hydrolase"/>
    <property type="match status" value="1"/>
</dbReference>
<evidence type="ECO:0000256" key="6">
    <source>
        <dbReference type="ARBA" id="ARBA00022989"/>
    </source>
</evidence>
<dbReference type="InterPro" id="IPR044492">
    <property type="entry name" value="P_typ_ATPase_HD_dom"/>
</dbReference>
<comment type="subcellular location">
    <subcellularLocation>
        <location evidence="1">Cell membrane</location>
        <topology evidence="1">Multi-pass membrane protein</topology>
    </subcellularLocation>
</comment>
<evidence type="ECO:0000256" key="2">
    <source>
        <dbReference type="ARBA" id="ARBA00006024"/>
    </source>
</evidence>
<feature type="transmembrane region" description="Helical" evidence="8">
    <location>
        <begin position="102"/>
        <end position="127"/>
    </location>
</feature>
<keyword evidence="6 8" id="KW-1133">Transmembrane helix</keyword>
<keyword evidence="3 8" id="KW-0812">Transmembrane</keyword>
<dbReference type="AlphaFoldDB" id="A0A3B0FRF3"/>
<dbReference type="InterPro" id="IPR023214">
    <property type="entry name" value="HAD_sf"/>
</dbReference>